<proteinExistence type="predicted"/>
<dbReference type="EMBL" id="BARS01037551">
    <property type="protein sequence ID" value="GAG14291.1"/>
    <property type="molecule type" value="Genomic_DNA"/>
</dbReference>
<protein>
    <submittedName>
        <fullName evidence="1">Uncharacterized protein</fullName>
    </submittedName>
</protein>
<sequence length="65" mass="7563">MANIRKQKNEIIETPQQADAIQAAIDYGIDITMLIDNINRKPSERIRRHQIALNATEKLRKARHK</sequence>
<reference evidence="1" key="1">
    <citation type="journal article" date="2014" name="Front. Microbiol.">
        <title>High frequency of phylogenetically diverse reductive dehalogenase-homologous genes in deep subseafloor sedimentary metagenomes.</title>
        <authorList>
            <person name="Kawai M."/>
            <person name="Futagami T."/>
            <person name="Toyoda A."/>
            <person name="Takaki Y."/>
            <person name="Nishi S."/>
            <person name="Hori S."/>
            <person name="Arai W."/>
            <person name="Tsubouchi T."/>
            <person name="Morono Y."/>
            <person name="Uchiyama I."/>
            <person name="Ito T."/>
            <person name="Fujiyama A."/>
            <person name="Inagaki F."/>
            <person name="Takami H."/>
        </authorList>
    </citation>
    <scope>NUCLEOTIDE SEQUENCE</scope>
    <source>
        <strain evidence="1">Expedition CK06-06</strain>
    </source>
</reference>
<name>X0WNL5_9ZZZZ</name>
<organism evidence="1">
    <name type="scientific">marine sediment metagenome</name>
    <dbReference type="NCBI Taxonomy" id="412755"/>
    <lineage>
        <taxon>unclassified sequences</taxon>
        <taxon>metagenomes</taxon>
        <taxon>ecological metagenomes</taxon>
    </lineage>
</organism>
<gene>
    <name evidence="1" type="ORF">S01H1_57573</name>
</gene>
<dbReference type="AlphaFoldDB" id="X0WNL5"/>
<comment type="caution">
    <text evidence="1">The sequence shown here is derived from an EMBL/GenBank/DDBJ whole genome shotgun (WGS) entry which is preliminary data.</text>
</comment>
<accession>X0WNL5</accession>
<evidence type="ECO:0000313" key="1">
    <source>
        <dbReference type="EMBL" id="GAG14291.1"/>
    </source>
</evidence>